<name>A0ABX5G5T7_PHOPO</name>
<evidence type="ECO:0008006" key="3">
    <source>
        <dbReference type="Google" id="ProtNLM"/>
    </source>
</evidence>
<evidence type="ECO:0000313" key="1">
    <source>
        <dbReference type="EMBL" id="PSU26040.1"/>
    </source>
</evidence>
<evidence type="ECO:0000313" key="2">
    <source>
        <dbReference type="Proteomes" id="UP000241405"/>
    </source>
</evidence>
<feature type="non-terminal residue" evidence="1">
    <location>
        <position position="80"/>
    </location>
</feature>
<proteinExistence type="predicted"/>
<comment type="caution">
    <text evidence="1">The sequence shown here is derived from an EMBL/GenBank/DDBJ whole genome shotgun (WGS) entry which is preliminary data.</text>
</comment>
<organism evidence="1 2">
    <name type="scientific">Photobacterium phosphoreum</name>
    <dbReference type="NCBI Taxonomy" id="659"/>
    <lineage>
        <taxon>Bacteria</taxon>
        <taxon>Pseudomonadati</taxon>
        <taxon>Pseudomonadota</taxon>
        <taxon>Gammaproteobacteria</taxon>
        <taxon>Vibrionales</taxon>
        <taxon>Vibrionaceae</taxon>
        <taxon>Photobacterium</taxon>
    </lineage>
</organism>
<gene>
    <name evidence="1" type="ORF">CTM96_07995</name>
</gene>
<sequence length="80" mass="8512">MLTSIYCEKLTKKELIFENGLNVLVGANNGENSIGKSSVLMLIDFSFGGNSFPNDCSDVISCLLYTSDAADDLTRVALGG</sequence>
<dbReference type="EMBL" id="PYMO01000005">
    <property type="protein sequence ID" value="PSU26040.1"/>
    <property type="molecule type" value="Genomic_DNA"/>
</dbReference>
<dbReference type="Proteomes" id="UP000241405">
    <property type="component" value="Unassembled WGS sequence"/>
</dbReference>
<reference evidence="1 2" key="1">
    <citation type="submission" date="2018-03" db="EMBL/GenBank/DDBJ databases">
        <title>Whole genome sequencing of Histamine producing bacteria.</title>
        <authorList>
            <person name="Butler K."/>
        </authorList>
    </citation>
    <scope>NUCLEOTIDE SEQUENCE [LARGE SCALE GENOMIC DNA]</scope>
    <source>
        <strain evidence="1 2">FS-6.2</strain>
    </source>
</reference>
<accession>A0ABX5G5T7</accession>
<protein>
    <recommendedName>
        <fullName evidence="3">Rad50/SbcC-type AAA domain-containing protein</fullName>
    </recommendedName>
</protein>
<keyword evidence="2" id="KW-1185">Reference proteome</keyword>